<dbReference type="GO" id="GO:0004553">
    <property type="term" value="F:hydrolase activity, hydrolyzing O-glycosyl compounds"/>
    <property type="evidence" value="ECO:0007669"/>
    <property type="project" value="InterPro"/>
</dbReference>
<dbReference type="InterPro" id="IPR051933">
    <property type="entry name" value="Resuscitation_pf_RpfB"/>
</dbReference>
<dbReference type="Pfam" id="PF03990">
    <property type="entry name" value="DUF348"/>
    <property type="match status" value="2"/>
</dbReference>
<dbReference type="Proteomes" id="UP000183952">
    <property type="component" value="Unassembled WGS sequence"/>
</dbReference>
<dbReference type="Gene3D" id="2.20.230.10">
    <property type="entry name" value="Resuscitation-promoting factor rpfb"/>
    <property type="match status" value="1"/>
</dbReference>
<evidence type="ECO:0000256" key="1">
    <source>
        <dbReference type="ARBA" id="ARBA00022729"/>
    </source>
</evidence>
<dbReference type="PROSITE" id="PS51109">
    <property type="entry name" value="G5"/>
    <property type="match status" value="1"/>
</dbReference>
<dbReference type="Pfam" id="PF07501">
    <property type="entry name" value="G5"/>
    <property type="match status" value="1"/>
</dbReference>
<evidence type="ECO:0000259" key="2">
    <source>
        <dbReference type="PROSITE" id="PS51109"/>
    </source>
</evidence>
<dbReference type="PANTHER" id="PTHR39160">
    <property type="entry name" value="CELL WALL-BINDING PROTEIN YOCH"/>
    <property type="match status" value="1"/>
</dbReference>
<dbReference type="EMBL" id="FRAD01000029">
    <property type="protein sequence ID" value="SHK45221.1"/>
    <property type="molecule type" value="Genomic_DNA"/>
</dbReference>
<dbReference type="CDD" id="cd22786">
    <property type="entry name" value="DPBB_YuiC-like"/>
    <property type="match status" value="1"/>
</dbReference>
<evidence type="ECO:0000313" key="4">
    <source>
        <dbReference type="Proteomes" id="UP000183952"/>
    </source>
</evidence>
<dbReference type="Gene3D" id="2.40.40.10">
    <property type="entry name" value="RlpA-like domain"/>
    <property type="match status" value="1"/>
</dbReference>
<dbReference type="InterPro" id="IPR010611">
    <property type="entry name" value="3D_dom"/>
</dbReference>
<dbReference type="STRING" id="1121331.SAMN02745248_02569"/>
<protein>
    <submittedName>
        <fullName evidence="3">Uncharacterized conserved protein YabE, contains G5 and tandem DUF348 domains</fullName>
    </submittedName>
</protein>
<dbReference type="InterPro" id="IPR011098">
    <property type="entry name" value="G5_dom"/>
</dbReference>
<feature type="domain" description="G5" evidence="2">
    <location>
        <begin position="149"/>
        <end position="229"/>
    </location>
</feature>
<dbReference type="InterPro" id="IPR007137">
    <property type="entry name" value="DUF348"/>
</dbReference>
<keyword evidence="1" id="KW-0732">Signal</keyword>
<accession>A0A1M6SKE9</accession>
<dbReference type="OrthoDB" id="9798935at2"/>
<name>A0A1M6SKE9_9CLOT</name>
<dbReference type="AlphaFoldDB" id="A0A1M6SKE9"/>
<keyword evidence="4" id="KW-1185">Reference proteome</keyword>
<dbReference type="Pfam" id="PF06725">
    <property type="entry name" value="3D"/>
    <property type="match status" value="1"/>
</dbReference>
<dbReference type="GO" id="GO:0009254">
    <property type="term" value="P:peptidoglycan turnover"/>
    <property type="evidence" value="ECO:0007669"/>
    <property type="project" value="InterPro"/>
</dbReference>
<dbReference type="PANTHER" id="PTHR39160:SF4">
    <property type="entry name" value="RESUSCITATION-PROMOTING FACTOR RPFB"/>
    <property type="match status" value="1"/>
</dbReference>
<proteinExistence type="predicted"/>
<reference evidence="3 4" key="1">
    <citation type="submission" date="2016-11" db="EMBL/GenBank/DDBJ databases">
        <authorList>
            <person name="Jaros S."/>
            <person name="Januszkiewicz K."/>
            <person name="Wedrychowicz H."/>
        </authorList>
    </citation>
    <scope>NUCLEOTIDE SEQUENCE [LARGE SCALE GENOMIC DNA]</scope>
    <source>
        <strain evidence="3 4">DSM 3090</strain>
    </source>
</reference>
<dbReference type="SMART" id="SM01208">
    <property type="entry name" value="G5"/>
    <property type="match status" value="1"/>
</dbReference>
<dbReference type="InterPro" id="IPR036908">
    <property type="entry name" value="RlpA-like_sf"/>
</dbReference>
<organism evidence="3 4">
    <name type="scientific">Hathewaya proteolytica DSM 3090</name>
    <dbReference type="NCBI Taxonomy" id="1121331"/>
    <lineage>
        <taxon>Bacteria</taxon>
        <taxon>Bacillati</taxon>
        <taxon>Bacillota</taxon>
        <taxon>Clostridia</taxon>
        <taxon>Eubacteriales</taxon>
        <taxon>Clostridiaceae</taxon>
        <taxon>Hathewaya</taxon>
    </lineage>
</organism>
<gene>
    <name evidence="3" type="ORF">SAMN02745248_02569</name>
</gene>
<dbReference type="SUPFAM" id="SSF50685">
    <property type="entry name" value="Barwin-like endoglucanases"/>
    <property type="match status" value="1"/>
</dbReference>
<evidence type="ECO:0000313" key="3">
    <source>
        <dbReference type="EMBL" id="SHK45221.1"/>
    </source>
</evidence>
<sequence length="345" mass="38094">MSMMSKEKLKNYFSSMPKTFCILALVMIFMTTVILNFRKKISISVDGQVMSITTLSSNLRNALMNNGIAVGEKDKISVDLNSKLNDGDKIQIRRAVNVKLMVDGEEKTIKTSEHTIKDMLAAENITISEKDKISVSLDEKIVDNLTLKITKVNEEVKDIVEPIQFAKEVKQSDSYKVGTTKVLQEGINGEKVVSTKIVYEDGKEVSRKVVSEKVLKKAINQIMAVGTLKTYTASRGGNFAYSKVLSVKASAYTADFNPSGVRDDPYAGMTATGVRAKRDPNGYSTIAVDPRVIPLGTKVYVEGYGYAIAQDTGGSIKGNIIDLYMNKYSEAMSWGRRTVKVYILK</sequence>
<dbReference type="GO" id="GO:0019867">
    <property type="term" value="C:outer membrane"/>
    <property type="evidence" value="ECO:0007669"/>
    <property type="project" value="InterPro"/>
</dbReference>
<dbReference type="RefSeq" id="WP_072904461.1">
    <property type="nucleotide sequence ID" value="NZ_FRAD01000029.1"/>
</dbReference>